<name>A0A1H2WCZ1_9FLAO</name>
<evidence type="ECO:0000313" key="1">
    <source>
        <dbReference type="EMBL" id="SDW78395.1"/>
    </source>
</evidence>
<dbReference type="GeneID" id="85017432"/>
<reference evidence="1 2" key="1">
    <citation type="submission" date="2016-10" db="EMBL/GenBank/DDBJ databases">
        <authorList>
            <person name="Varghese N."/>
            <person name="Submissions S."/>
        </authorList>
    </citation>
    <scope>NUCLEOTIDE SEQUENCE [LARGE SCALE GENOMIC DNA]</scope>
    <source>
        <strain evidence="1 2">DSM 11449</strain>
    </source>
</reference>
<keyword evidence="2" id="KW-1185">Reference proteome</keyword>
<accession>A0A1H2WCZ1</accession>
<protein>
    <submittedName>
        <fullName evidence="1">Uncharacterized protein</fullName>
    </submittedName>
</protein>
<evidence type="ECO:0000313" key="2">
    <source>
        <dbReference type="Proteomes" id="UP000182771"/>
    </source>
</evidence>
<dbReference type="AlphaFoldDB" id="A0A1H2WCZ1"/>
<proteinExistence type="predicted"/>
<dbReference type="RefSeq" id="WP_016420689.1">
    <property type="nucleotide sequence ID" value="NZ_FNND01000004.1"/>
</dbReference>
<dbReference type="EMBL" id="FNND01000004">
    <property type="protein sequence ID" value="SDW78395.1"/>
    <property type="molecule type" value="Genomic_DNA"/>
</dbReference>
<gene>
    <name evidence="1" type="ORF">SAMN05444420_10447</name>
</gene>
<organism evidence="1 2">
    <name type="scientific">Capnocytophaga granulosa</name>
    <dbReference type="NCBI Taxonomy" id="45242"/>
    <lineage>
        <taxon>Bacteria</taxon>
        <taxon>Pseudomonadati</taxon>
        <taxon>Bacteroidota</taxon>
        <taxon>Flavobacteriia</taxon>
        <taxon>Flavobacteriales</taxon>
        <taxon>Flavobacteriaceae</taxon>
        <taxon>Capnocytophaga</taxon>
    </lineage>
</organism>
<dbReference type="Proteomes" id="UP000182771">
    <property type="component" value="Unassembled WGS sequence"/>
</dbReference>
<comment type="caution">
    <text evidence="1">The sequence shown here is derived from an EMBL/GenBank/DDBJ whole genome shotgun (WGS) entry which is preliminary data.</text>
</comment>
<sequence length="111" mass="13118">MKEIELFKHIKDLLGLFVPNSTYDNYVPLIIGYDLAKEHTLLKGFNEWLASKYKLPPNFVFSQQIKYYLFEKEFAKTLTKENEILLINCLYEKLVEFCLDKALFDSSIPKN</sequence>